<keyword evidence="9" id="KW-1185">Reference proteome</keyword>
<feature type="domain" description="Cytochrome c" evidence="7">
    <location>
        <begin position="31"/>
        <end position="123"/>
    </location>
</feature>
<gene>
    <name evidence="8" type="ORF">BXY57_1243</name>
</gene>
<dbReference type="AlphaFoldDB" id="A0A2M9CUR6"/>
<dbReference type="Proteomes" id="UP000230000">
    <property type="component" value="Unassembled WGS sequence"/>
</dbReference>
<keyword evidence="6" id="KW-0732">Signal</keyword>
<evidence type="ECO:0000256" key="4">
    <source>
        <dbReference type="PROSITE-ProRule" id="PRU00433"/>
    </source>
</evidence>
<dbReference type="InterPro" id="IPR009056">
    <property type="entry name" value="Cyt_c-like_dom"/>
</dbReference>
<dbReference type="InterPro" id="IPR036909">
    <property type="entry name" value="Cyt_c-like_dom_sf"/>
</dbReference>
<evidence type="ECO:0000256" key="6">
    <source>
        <dbReference type="SAM" id="SignalP"/>
    </source>
</evidence>
<dbReference type="EMBL" id="PGFG01000001">
    <property type="protein sequence ID" value="PJJ75662.1"/>
    <property type="molecule type" value="Genomic_DNA"/>
</dbReference>
<keyword evidence="3 4" id="KW-0408">Iron</keyword>
<keyword evidence="2 4" id="KW-0479">Metal-binding</keyword>
<dbReference type="GO" id="GO:0046872">
    <property type="term" value="F:metal ion binding"/>
    <property type="evidence" value="ECO:0007669"/>
    <property type="project" value="UniProtKB-KW"/>
</dbReference>
<keyword evidence="5" id="KW-0472">Membrane</keyword>
<proteinExistence type="predicted"/>
<protein>
    <submittedName>
        <fullName evidence="8">Cytochrome c551/c552</fullName>
    </submittedName>
</protein>
<keyword evidence="5" id="KW-1133">Transmembrane helix</keyword>
<dbReference type="SUPFAM" id="SSF46626">
    <property type="entry name" value="Cytochrome c"/>
    <property type="match status" value="1"/>
</dbReference>
<feature type="signal peptide" evidence="6">
    <location>
        <begin position="1"/>
        <end position="23"/>
    </location>
</feature>
<dbReference type="GO" id="GO:0009055">
    <property type="term" value="F:electron transfer activity"/>
    <property type="evidence" value="ECO:0007669"/>
    <property type="project" value="InterPro"/>
</dbReference>
<comment type="caution">
    <text evidence="8">The sequence shown here is derived from an EMBL/GenBank/DDBJ whole genome shotgun (WGS) entry which is preliminary data.</text>
</comment>
<evidence type="ECO:0000256" key="1">
    <source>
        <dbReference type="ARBA" id="ARBA00022617"/>
    </source>
</evidence>
<organism evidence="8 9">
    <name type="scientific">Thermoflavifilum aggregans</name>
    <dbReference type="NCBI Taxonomy" id="454188"/>
    <lineage>
        <taxon>Bacteria</taxon>
        <taxon>Pseudomonadati</taxon>
        <taxon>Bacteroidota</taxon>
        <taxon>Chitinophagia</taxon>
        <taxon>Chitinophagales</taxon>
        <taxon>Chitinophagaceae</taxon>
        <taxon>Thermoflavifilum</taxon>
    </lineage>
</organism>
<evidence type="ECO:0000313" key="9">
    <source>
        <dbReference type="Proteomes" id="UP000230000"/>
    </source>
</evidence>
<dbReference type="Gene3D" id="1.10.760.10">
    <property type="entry name" value="Cytochrome c-like domain"/>
    <property type="match status" value="1"/>
</dbReference>
<evidence type="ECO:0000256" key="3">
    <source>
        <dbReference type="ARBA" id="ARBA00023004"/>
    </source>
</evidence>
<evidence type="ECO:0000256" key="2">
    <source>
        <dbReference type="ARBA" id="ARBA00022723"/>
    </source>
</evidence>
<dbReference type="PROSITE" id="PS51007">
    <property type="entry name" value="CYTC"/>
    <property type="match status" value="1"/>
</dbReference>
<evidence type="ECO:0000259" key="7">
    <source>
        <dbReference type="PROSITE" id="PS51007"/>
    </source>
</evidence>
<sequence>MNKFAYKGMLVILGLCMAFHALAADSAAVRGNADRGKQLFEQQACNSCHNINQRAVGPALAGVDQRRSLDWIVKFVRSAKAMIDAGDPTATSLYNEYHIIMPDHPSLNQQDIQDILAYIDANAQAAPASGQPTITAPAVVEPNYMPLSFQKNAVFFLSYLFVVLILVIVLLFAVKVKDVERSRSERHLS</sequence>
<feature type="chain" id="PRO_5014786543" evidence="6">
    <location>
        <begin position="24"/>
        <end position="189"/>
    </location>
</feature>
<dbReference type="GO" id="GO:0020037">
    <property type="term" value="F:heme binding"/>
    <property type="evidence" value="ECO:0007669"/>
    <property type="project" value="InterPro"/>
</dbReference>
<reference evidence="8 9" key="1">
    <citation type="submission" date="2017-11" db="EMBL/GenBank/DDBJ databases">
        <title>Genomic Encyclopedia of Archaeal and Bacterial Type Strains, Phase II (KMG-II): From Individual Species to Whole Genera.</title>
        <authorList>
            <person name="Goeker M."/>
        </authorList>
    </citation>
    <scope>NUCLEOTIDE SEQUENCE [LARGE SCALE GENOMIC DNA]</scope>
    <source>
        <strain evidence="8 9">DSM 27268</strain>
    </source>
</reference>
<accession>A0A2M9CUR6</accession>
<dbReference type="OrthoDB" id="955119at2"/>
<evidence type="ECO:0000313" key="8">
    <source>
        <dbReference type="EMBL" id="PJJ75662.1"/>
    </source>
</evidence>
<evidence type="ECO:0000256" key="5">
    <source>
        <dbReference type="SAM" id="Phobius"/>
    </source>
</evidence>
<keyword evidence="5" id="KW-0812">Transmembrane</keyword>
<dbReference type="Pfam" id="PF00034">
    <property type="entry name" value="Cytochrom_C"/>
    <property type="match status" value="1"/>
</dbReference>
<keyword evidence="1 4" id="KW-0349">Heme</keyword>
<feature type="transmembrane region" description="Helical" evidence="5">
    <location>
        <begin position="153"/>
        <end position="174"/>
    </location>
</feature>
<dbReference type="RefSeq" id="WP_100314244.1">
    <property type="nucleotide sequence ID" value="NZ_PGFG01000001.1"/>
</dbReference>
<name>A0A2M9CUR6_9BACT</name>